<dbReference type="InterPro" id="IPR057666">
    <property type="entry name" value="DrpA_SLOG"/>
</dbReference>
<feature type="domain" description="Smf/DprA SLOG" evidence="2">
    <location>
        <begin position="79"/>
        <end position="294"/>
    </location>
</feature>
<organism evidence="3 4">
    <name type="scientific">Taibaiella soli</name>
    <dbReference type="NCBI Taxonomy" id="1649169"/>
    <lineage>
        <taxon>Bacteria</taxon>
        <taxon>Pseudomonadati</taxon>
        <taxon>Bacteroidota</taxon>
        <taxon>Chitinophagia</taxon>
        <taxon>Chitinophagales</taxon>
        <taxon>Chitinophagaceae</taxon>
        <taxon>Taibaiella</taxon>
    </lineage>
</organism>
<comment type="similarity">
    <text evidence="1">Belongs to the DprA/Smf family.</text>
</comment>
<dbReference type="PANTHER" id="PTHR43022">
    <property type="entry name" value="PROTEIN SMF"/>
    <property type="match status" value="1"/>
</dbReference>
<sequence length="322" mass="35322">MDKQFILTLLNTKDIGKGTVRKLLDKSIKPSSTKDLIDYLEDLRAENKRVKVPTLDNLNIGEEKAEQILSLSENNSIRILSVNDAQFPERYRRMPDGPVMIHVKGNLECLNEQTSVAIIGTREPSDYGVNIGKRYGQVFAEKKIAVISGLAKGCDTAGHEGCLAGNGTTIAILAGGLDKIYPKENTQLADRILASGGALISEYQIGTPAQGNFFVERDRLQSGLSKALLVIETDIKGGSMHTVGFAQKQGVPVYFDYTRVAEENRMDFHKFQGNRDMIEGNKAKAIKNGSDLNELIDFIISTPSNIGNGGIIDSHNNQMTMF</sequence>
<dbReference type="OrthoDB" id="9785707at2"/>
<keyword evidence="4" id="KW-1185">Reference proteome</keyword>
<name>A0A2W2B8J5_9BACT</name>
<proteinExistence type="inferred from homology"/>
<dbReference type="PANTHER" id="PTHR43022:SF1">
    <property type="entry name" value="PROTEIN SMF"/>
    <property type="match status" value="1"/>
</dbReference>
<dbReference type="AlphaFoldDB" id="A0A2W2B8J5"/>
<reference evidence="3 4" key="1">
    <citation type="submission" date="2018-06" db="EMBL/GenBank/DDBJ databases">
        <title>Mucibacter soli gen. nov., sp. nov., a new member of the family Chitinophagaceae producing mucin.</title>
        <authorList>
            <person name="Kim M.-K."/>
            <person name="Park S."/>
            <person name="Kim T.-S."/>
            <person name="Joung Y."/>
            <person name="Han J.-H."/>
            <person name="Kim S.B."/>
        </authorList>
    </citation>
    <scope>NUCLEOTIDE SEQUENCE [LARGE SCALE GENOMIC DNA]</scope>
    <source>
        <strain evidence="3 4">R1-15</strain>
    </source>
</reference>
<accession>A0A2W2B8J5</accession>
<evidence type="ECO:0000313" key="3">
    <source>
        <dbReference type="EMBL" id="PZF72609.1"/>
    </source>
</evidence>
<protein>
    <recommendedName>
        <fullName evidence="2">Smf/DprA SLOG domain-containing protein</fullName>
    </recommendedName>
</protein>
<comment type="caution">
    <text evidence="3">The sequence shown here is derived from an EMBL/GenBank/DDBJ whole genome shotgun (WGS) entry which is preliminary data.</text>
</comment>
<dbReference type="RefSeq" id="WP_110999200.1">
    <property type="nucleotide sequence ID" value="NZ_QKTW01000017.1"/>
</dbReference>
<dbReference type="Pfam" id="PF02481">
    <property type="entry name" value="DNA_processg_A"/>
    <property type="match status" value="1"/>
</dbReference>
<dbReference type="GO" id="GO:0009294">
    <property type="term" value="P:DNA-mediated transformation"/>
    <property type="evidence" value="ECO:0007669"/>
    <property type="project" value="InterPro"/>
</dbReference>
<evidence type="ECO:0000259" key="2">
    <source>
        <dbReference type="Pfam" id="PF02481"/>
    </source>
</evidence>
<dbReference type="Proteomes" id="UP000248745">
    <property type="component" value="Unassembled WGS sequence"/>
</dbReference>
<evidence type="ECO:0000313" key="4">
    <source>
        <dbReference type="Proteomes" id="UP000248745"/>
    </source>
</evidence>
<dbReference type="SUPFAM" id="SSF102405">
    <property type="entry name" value="MCP/YpsA-like"/>
    <property type="match status" value="1"/>
</dbReference>
<dbReference type="Gene3D" id="3.40.50.450">
    <property type="match status" value="1"/>
</dbReference>
<gene>
    <name evidence="3" type="ORF">DN068_12140</name>
</gene>
<evidence type="ECO:0000256" key="1">
    <source>
        <dbReference type="ARBA" id="ARBA00006525"/>
    </source>
</evidence>
<dbReference type="InterPro" id="IPR003488">
    <property type="entry name" value="DprA"/>
</dbReference>
<dbReference type="EMBL" id="QKTW01000017">
    <property type="protein sequence ID" value="PZF72609.1"/>
    <property type="molecule type" value="Genomic_DNA"/>
</dbReference>